<evidence type="ECO:0000256" key="4">
    <source>
        <dbReference type="ARBA" id="ARBA00022989"/>
    </source>
</evidence>
<comment type="subcellular location">
    <subcellularLocation>
        <location evidence="1">Cell membrane</location>
        <topology evidence="1">Multi-pass membrane protein</topology>
    </subcellularLocation>
</comment>
<dbReference type="RefSeq" id="WP_217426568.1">
    <property type="nucleotide sequence ID" value="NZ_CADCXN010000099.1"/>
</dbReference>
<dbReference type="GO" id="GO:0005886">
    <property type="term" value="C:plasma membrane"/>
    <property type="evidence" value="ECO:0007669"/>
    <property type="project" value="UniProtKB-SubCell"/>
</dbReference>
<sequence>MKIINSLHEQWASFFKEMITLTWYERFEHMVALMLTILVSLIMLVAVFRLSAGTIHDLILGVLNPLEHSVFQSVFGEIMTLLIAMEFNHTIHLVAMRKQSIIQVKTVLLIAILALARKVIIMDMHQISPGQIEALAAITLALGVVYWLMRERDDRLRASEEA</sequence>
<feature type="transmembrane region" description="Helical" evidence="6">
    <location>
        <begin position="100"/>
        <end position="120"/>
    </location>
</feature>
<organism evidence="7 8">
    <name type="scientific">Candidatus Methylobacter favarea</name>
    <dbReference type="NCBI Taxonomy" id="2707345"/>
    <lineage>
        <taxon>Bacteria</taxon>
        <taxon>Pseudomonadati</taxon>
        <taxon>Pseudomonadota</taxon>
        <taxon>Gammaproteobacteria</taxon>
        <taxon>Methylococcales</taxon>
        <taxon>Methylococcaceae</taxon>
        <taxon>Methylobacter</taxon>
    </lineage>
</organism>
<dbReference type="Pfam" id="PF06146">
    <property type="entry name" value="PsiE"/>
    <property type="match status" value="1"/>
</dbReference>
<evidence type="ECO:0000256" key="5">
    <source>
        <dbReference type="ARBA" id="ARBA00023136"/>
    </source>
</evidence>
<keyword evidence="5 6" id="KW-0472">Membrane</keyword>
<feature type="transmembrane region" description="Helical" evidence="6">
    <location>
        <begin position="31"/>
        <end position="50"/>
    </location>
</feature>
<proteinExistence type="predicted"/>
<name>A0A8S0XUH3_9GAMM</name>
<keyword evidence="8" id="KW-1185">Reference proteome</keyword>
<evidence type="ECO:0000256" key="1">
    <source>
        <dbReference type="ARBA" id="ARBA00004651"/>
    </source>
</evidence>
<evidence type="ECO:0000256" key="2">
    <source>
        <dbReference type="ARBA" id="ARBA00022475"/>
    </source>
</evidence>
<feature type="transmembrane region" description="Helical" evidence="6">
    <location>
        <begin position="132"/>
        <end position="149"/>
    </location>
</feature>
<gene>
    <name evidence="7" type="ORF">METHB2_670002</name>
</gene>
<protein>
    <recommendedName>
        <fullName evidence="9">Protein PsiE</fullName>
    </recommendedName>
</protein>
<dbReference type="Proteomes" id="UP000494216">
    <property type="component" value="Unassembled WGS sequence"/>
</dbReference>
<dbReference type="EMBL" id="CADCXN010000099">
    <property type="protein sequence ID" value="CAA9892348.1"/>
    <property type="molecule type" value="Genomic_DNA"/>
</dbReference>
<feature type="transmembrane region" description="Helical" evidence="6">
    <location>
        <begin position="70"/>
        <end position="88"/>
    </location>
</feature>
<evidence type="ECO:0000313" key="8">
    <source>
        <dbReference type="Proteomes" id="UP000494216"/>
    </source>
</evidence>
<evidence type="ECO:0000313" key="7">
    <source>
        <dbReference type="EMBL" id="CAA9892348.1"/>
    </source>
</evidence>
<accession>A0A8S0XUH3</accession>
<keyword evidence="2" id="KW-1003">Cell membrane</keyword>
<keyword evidence="3 6" id="KW-0812">Transmembrane</keyword>
<comment type="caution">
    <text evidence="7">The sequence shown here is derived from an EMBL/GenBank/DDBJ whole genome shotgun (WGS) entry which is preliminary data.</text>
</comment>
<evidence type="ECO:0008006" key="9">
    <source>
        <dbReference type="Google" id="ProtNLM"/>
    </source>
</evidence>
<keyword evidence="4 6" id="KW-1133">Transmembrane helix</keyword>
<dbReference type="InterPro" id="IPR020948">
    <property type="entry name" value="P_starv_induced_PsiE-like"/>
</dbReference>
<evidence type="ECO:0000256" key="6">
    <source>
        <dbReference type="SAM" id="Phobius"/>
    </source>
</evidence>
<reference evidence="7 8" key="1">
    <citation type="submission" date="2020-02" db="EMBL/GenBank/DDBJ databases">
        <authorList>
            <person name="Hogendoorn C."/>
        </authorList>
    </citation>
    <scope>NUCLEOTIDE SEQUENCE [LARGE SCALE GENOMIC DNA]</scope>
    <source>
        <strain evidence="7">METHB21</strain>
    </source>
</reference>
<evidence type="ECO:0000256" key="3">
    <source>
        <dbReference type="ARBA" id="ARBA00022692"/>
    </source>
</evidence>
<dbReference type="AlphaFoldDB" id="A0A8S0XUH3"/>